<name>A0A444J9Y2_9BACT</name>
<dbReference type="EC" id="2.7.9.1" evidence="1"/>
<feature type="non-terminal residue" evidence="1">
    <location>
        <position position="1"/>
    </location>
</feature>
<protein>
    <submittedName>
        <fullName evidence="1">Pyruvate, orthophosphate dikinase</fullName>
        <ecNumber evidence="1">2.7.9.1</ecNumber>
    </submittedName>
</protein>
<dbReference type="AlphaFoldDB" id="A0A444J9Y2"/>
<dbReference type="EMBL" id="MTKR01000198">
    <property type="protein sequence ID" value="RWX49883.1"/>
    <property type="molecule type" value="Genomic_DNA"/>
</dbReference>
<gene>
    <name evidence="1" type="ORF">VU00_11981</name>
</gene>
<keyword evidence="1" id="KW-0418">Kinase</keyword>
<proteinExistence type="predicted"/>
<reference evidence="1 2" key="1">
    <citation type="submission" date="2017-01" db="EMBL/GenBank/DDBJ databases">
        <title>The cable genome- insights into the physiology and evolution of filamentous bacteria capable of sulfide oxidation via long distance electron transfer.</title>
        <authorList>
            <person name="Schreiber L."/>
            <person name="Bjerg J.T."/>
            <person name="Boggild A."/>
            <person name="Van De Vossenberg J."/>
            <person name="Meysman F."/>
            <person name="Nielsen L.P."/>
            <person name="Schramm A."/>
            <person name="Kjeldsen K.U."/>
        </authorList>
    </citation>
    <scope>NUCLEOTIDE SEQUENCE [LARGE SCALE GENOMIC DNA]</scope>
    <source>
        <strain evidence="1">A3</strain>
    </source>
</reference>
<comment type="caution">
    <text evidence="1">The sequence shown here is derived from an EMBL/GenBank/DDBJ whole genome shotgun (WGS) entry which is preliminary data.</text>
</comment>
<evidence type="ECO:0000313" key="2">
    <source>
        <dbReference type="Proteomes" id="UP000287615"/>
    </source>
</evidence>
<evidence type="ECO:0000313" key="1">
    <source>
        <dbReference type="EMBL" id="RWX49883.1"/>
    </source>
</evidence>
<dbReference type="GO" id="GO:0016301">
    <property type="term" value="F:kinase activity"/>
    <property type="evidence" value="ECO:0007669"/>
    <property type="project" value="UniProtKB-KW"/>
</dbReference>
<feature type="non-terminal residue" evidence="1">
    <location>
        <position position="457"/>
    </location>
</feature>
<keyword evidence="1" id="KW-0670">Pyruvate</keyword>
<dbReference type="Proteomes" id="UP000287615">
    <property type="component" value="Unassembled WGS sequence"/>
</dbReference>
<keyword evidence="1" id="KW-0808">Transferase</keyword>
<organism evidence="1 2">
    <name type="scientific">Candidatus Electrothrix marina</name>
    <dbReference type="NCBI Taxonomy" id="1859130"/>
    <lineage>
        <taxon>Bacteria</taxon>
        <taxon>Pseudomonadati</taxon>
        <taxon>Thermodesulfobacteriota</taxon>
        <taxon>Desulfobulbia</taxon>
        <taxon>Desulfobulbales</taxon>
        <taxon>Desulfobulbaceae</taxon>
        <taxon>Candidatus Electrothrix</taxon>
    </lineage>
</organism>
<sequence length="457" mass="53474">HPYRNWQMIIPELRPFVLKNFNQYRRHEQGPACFALFTEIFLDALSESKKNGKVVSMSMESLLAYADKLIASLQTDSLPQYREQLDSFFNRMVRLDEIDETVMMYMVQGHHPMKKMAQHLIRIGRGHEDTFFSCAPLARLIKKVLRLNYSYWLSEENPQPWFESQCGSFCSSWQAGSLLVNISHDRFQEHLAALDLIDIEEDSYQALSELMELPAHIDIVRLYREIPKQLTPDTDDEQEASFSENRKLFFLFRIMDTSGLSLIHEESLREINRSLVQLIRKQSFEEIEQFFVTTFHLLKANVRKYPHTSLQCIQVIGGEVFRRNNSRLVEAFLFETVRFGFQYANVMGVDEDWQPITNPAHLANIRVWLSLIMQEPKWCSTLFSALIINVKLSGTCVKDTDLFQRDITDLLNHPIMPIYNLAKQFSKLMPVFFNEIGAEGELRDVSTELDEMHKRHD</sequence>
<dbReference type="GO" id="GO:0050242">
    <property type="term" value="F:pyruvate, phosphate dikinase activity"/>
    <property type="evidence" value="ECO:0007669"/>
    <property type="project" value="UniProtKB-EC"/>
</dbReference>
<accession>A0A444J9Y2</accession>